<dbReference type="PANTHER" id="PTHR30176">
    <property type="entry name" value="FERREDOXIN-TYPE PROTEIN NAPH"/>
    <property type="match status" value="1"/>
</dbReference>
<keyword evidence="3" id="KW-0479">Metal-binding</keyword>
<dbReference type="GO" id="GO:0046872">
    <property type="term" value="F:metal ion binding"/>
    <property type="evidence" value="ECO:0007669"/>
    <property type="project" value="UniProtKB-KW"/>
</dbReference>
<dbReference type="InterPro" id="IPR017896">
    <property type="entry name" value="4Fe4S_Fe-S-bd"/>
</dbReference>
<dbReference type="NCBIfam" id="TIGR02745">
    <property type="entry name" value="ccoG_rdxA_fixG"/>
    <property type="match status" value="1"/>
</dbReference>
<feature type="transmembrane region" description="Helical" evidence="7">
    <location>
        <begin position="111"/>
        <end position="132"/>
    </location>
</feature>
<dbReference type="RefSeq" id="WP_094455385.1">
    <property type="nucleotide sequence ID" value="NZ_NOXU01000025.1"/>
</dbReference>
<dbReference type="GO" id="GO:0051539">
    <property type="term" value="F:4 iron, 4 sulfur cluster binding"/>
    <property type="evidence" value="ECO:0007669"/>
    <property type="project" value="UniProtKB-KW"/>
</dbReference>
<evidence type="ECO:0000313" key="10">
    <source>
        <dbReference type="Proteomes" id="UP000216998"/>
    </source>
</evidence>
<dbReference type="Proteomes" id="UP000216998">
    <property type="component" value="Unassembled WGS sequence"/>
</dbReference>
<proteinExistence type="predicted"/>
<dbReference type="InterPro" id="IPR051684">
    <property type="entry name" value="Electron_Trans/Redox"/>
</dbReference>
<dbReference type="InterPro" id="IPR017900">
    <property type="entry name" value="4Fe4S_Fe_S_CS"/>
</dbReference>
<dbReference type="Pfam" id="PF11614">
    <property type="entry name" value="FixG_C"/>
    <property type="match status" value="1"/>
</dbReference>
<dbReference type="InterPro" id="IPR014116">
    <property type="entry name" value="Cyt_c_oxidase_cbb3_FixG"/>
</dbReference>
<keyword evidence="5" id="KW-0408">Iron</keyword>
<evidence type="ECO:0000259" key="8">
    <source>
        <dbReference type="PROSITE" id="PS51379"/>
    </source>
</evidence>
<dbReference type="Pfam" id="PF13746">
    <property type="entry name" value="Fer4_18"/>
    <property type="match status" value="1"/>
</dbReference>
<evidence type="ECO:0000256" key="2">
    <source>
        <dbReference type="ARBA" id="ARBA00022485"/>
    </source>
</evidence>
<dbReference type="Gene3D" id="2.60.40.10">
    <property type="entry name" value="Immunoglobulins"/>
    <property type="match status" value="1"/>
</dbReference>
<feature type="transmembrane region" description="Helical" evidence="7">
    <location>
        <begin position="185"/>
        <end position="202"/>
    </location>
</feature>
<protein>
    <submittedName>
        <fullName evidence="9">Cytochrome c oxidase accessory protein CcoG</fullName>
    </submittedName>
</protein>
<feature type="transmembrane region" description="Helical" evidence="7">
    <location>
        <begin position="222"/>
        <end position="239"/>
    </location>
</feature>
<feature type="transmembrane region" description="Helical" evidence="7">
    <location>
        <begin position="364"/>
        <end position="384"/>
    </location>
</feature>
<dbReference type="InterPro" id="IPR032879">
    <property type="entry name" value="FixG_C"/>
</dbReference>
<sequence length="513" mass="56668">MAGPETLLEKAAAADVAQTAFEGARKSAAKPATVAAPPSLYAARVKVQPKSVTGKYRTIKWAVLIFCLTLYYLAPWVRWDRGPDAPSQALLIDMGAPRAYLFGIEIWPQEVYFITGLLVLGALGLFLVTALFGRLWCGYACPQTVWTDLFMLVERWIEGDRGARMRLDKAPISAEKIVKRTAKHTAWLLIALATGGAWALYFNDAPTFVVQFFTGQATLVQYFFVGLFTTTTYVLAGWAREQVCTYMCPWPRFQAAMLDDQSMVVTYERWRGETRGPHKAGTSWDGRGDCIDCGQCVTVCPTGIDIRDGLQLECIGCGLCIDSCNQIMDKVGRPRELITFDTEARQQARAKGGRAPWKIVRPRTIIYAGLLALVGAVMLAALLLRTTVEVNVLRDRAPLFVTLSDGGVRNGYTLKVLNKRREAVDFLLSLKGLKDAHLLVQDVGEAGGGQSVILPVKSDKVATFRVFVTAPPDRARDERVKIEFVLTNPVRGEGDAYDAVFVGPHLRNPHNRD</sequence>
<feature type="transmembrane region" description="Helical" evidence="7">
    <location>
        <begin position="58"/>
        <end position="77"/>
    </location>
</feature>
<keyword evidence="2" id="KW-0004">4Fe-4S</keyword>
<reference evidence="9 10" key="1">
    <citation type="submission" date="2017-07" db="EMBL/GenBank/DDBJ databases">
        <title>Niveispirillum cyanobacteriorum sp. nov., isolated from cyanobacterial aggregates in a eutrophic lake.</title>
        <authorList>
            <person name="Cai H."/>
        </authorList>
    </citation>
    <scope>NUCLEOTIDE SEQUENCE [LARGE SCALE GENOMIC DNA]</scope>
    <source>
        <strain evidence="10">TH1-14</strain>
    </source>
</reference>
<feature type="domain" description="4Fe-4S ferredoxin-type" evidence="8">
    <location>
        <begin position="280"/>
        <end position="309"/>
    </location>
</feature>
<keyword evidence="10" id="KW-1185">Reference proteome</keyword>
<dbReference type="PROSITE" id="PS51379">
    <property type="entry name" value="4FE4S_FER_2"/>
    <property type="match status" value="1"/>
</dbReference>
<dbReference type="PROSITE" id="PS00198">
    <property type="entry name" value="4FE4S_FER_1"/>
    <property type="match status" value="1"/>
</dbReference>
<keyword evidence="7" id="KW-0472">Membrane</keyword>
<dbReference type="AlphaFoldDB" id="A0A255Z264"/>
<name>A0A255Z264_9PROT</name>
<evidence type="ECO:0000256" key="5">
    <source>
        <dbReference type="ARBA" id="ARBA00023004"/>
    </source>
</evidence>
<dbReference type="Pfam" id="PF12801">
    <property type="entry name" value="Fer4_5"/>
    <property type="match status" value="1"/>
</dbReference>
<keyword evidence="4" id="KW-0249">Electron transport</keyword>
<gene>
    <name evidence="9" type="primary">ccoG</name>
    <name evidence="9" type="ORF">CHU95_07705</name>
</gene>
<dbReference type="PANTHER" id="PTHR30176:SF3">
    <property type="entry name" value="FERREDOXIN-TYPE PROTEIN NAPH"/>
    <property type="match status" value="1"/>
</dbReference>
<evidence type="ECO:0000313" key="9">
    <source>
        <dbReference type="EMBL" id="OYQ35597.1"/>
    </source>
</evidence>
<dbReference type="SUPFAM" id="SSF54862">
    <property type="entry name" value="4Fe-4S ferredoxins"/>
    <property type="match status" value="1"/>
</dbReference>
<organism evidence="9 10">
    <name type="scientific">Niveispirillum lacus</name>
    <dbReference type="NCBI Taxonomy" id="1981099"/>
    <lineage>
        <taxon>Bacteria</taxon>
        <taxon>Pseudomonadati</taxon>
        <taxon>Pseudomonadota</taxon>
        <taxon>Alphaproteobacteria</taxon>
        <taxon>Rhodospirillales</taxon>
        <taxon>Azospirillaceae</taxon>
        <taxon>Niveispirillum</taxon>
    </lineage>
</organism>
<evidence type="ECO:0000256" key="1">
    <source>
        <dbReference type="ARBA" id="ARBA00022448"/>
    </source>
</evidence>
<evidence type="ECO:0000256" key="4">
    <source>
        <dbReference type="ARBA" id="ARBA00022982"/>
    </source>
</evidence>
<evidence type="ECO:0000256" key="3">
    <source>
        <dbReference type="ARBA" id="ARBA00022723"/>
    </source>
</evidence>
<keyword evidence="7" id="KW-0812">Transmembrane</keyword>
<evidence type="ECO:0000256" key="7">
    <source>
        <dbReference type="SAM" id="Phobius"/>
    </source>
</evidence>
<accession>A0A255Z264</accession>
<dbReference type="OrthoDB" id="9811700at2"/>
<keyword evidence="7" id="KW-1133">Transmembrane helix</keyword>
<dbReference type="GO" id="GO:0005886">
    <property type="term" value="C:plasma membrane"/>
    <property type="evidence" value="ECO:0007669"/>
    <property type="project" value="TreeGrafter"/>
</dbReference>
<dbReference type="EMBL" id="NOXU01000025">
    <property type="protein sequence ID" value="OYQ35597.1"/>
    <property type="molecule type" value="Genomic_DNA"/>
</dbReference>
<evidence type="ECO:0000256" key="6">
    <source>
        <dbReference type="ARBA" id="ARBA00023014"/>
    </source>
</evidence>
<comment type="caution">
    <text evidence="9">The sequence shown here is derived from an EMBL/GenBank/DDBJ whole genome shotgun (WGS) entry which is preliminary data.</text>
</comment>
<keyword evidence="1" id="KW-0813">Transport</keyword>
<dbReference type="InterPro" id="IPR013783">
    <property type="entry name" value="Ig-like_fold"/>
</dbReference>
<keyword evidence="6" id="KW-0411">Iron-sulfur</keyword>